<accession>A0A9W8Y0X1</accession>
<feature type="signal peptide" evidence="3">
    <location>
        <begin position="1"/>
        <end position="19"/>
    </location>
</feature>
<evidence type="ECO:0000259" key="5">
    <source>
        <dbReference type="Pfam" id="PF08386"/>
    </source>
</evidence>
<dbReference type="Pfam" id="PF08386">
    <property type="entry name" value="Abhydrolase_4"/>
    <property type="match status" value="1"/>
</dbReference>
<protein>
    <submittedName>
        <fullName evidence="6">Uncharacterized protein</fullName>
    </submittedName>
</protein>
<sequence>MFTKSQFLAPLLALPYTLAAPTNRSISWVDCSQDVGVPAECGSLPVPLDYMDEASGKTLNLSMLKVKANKEPVKGSIFINPGGPGNDAQSFLGLFGREMLVMTGGHFNVIGVDPRGTGKTLPVNCFGTPLELISAGLQLPPAIDAYDTALGTTFAVSKVIADSCYENLGEVGGLIGTAYTARDILQVVDALGEDGMLRYWGQSYGTVLGATLAAMFPDRIDRLVIDGVANIHDYTDGWEYDNLGVGELALQEFLKSCVKAGEEACPLASKGSSADELFAIINDLAEQVRHEPIVLGSNVTTDIVGFAQITGSLDISLRISVEYAPYLAGYLNAVLDRNATAYHTYRSFLFPDNSSPSTGAEATFAIRCSDSVFRANELSDVEERAARLTAASRLFGGGYGSSYMTCSQWRVNAKGRYEGDFKAKTKNPALIIGSPYDLRTPLKSAVNASASLEGSVVLQHNGHGHCVLYSPGQCAIKAVQDYFTNGTLPAPGTVCEQDFDVFSGKGVRDSFGTSSKADNETSTAA</sequence>
<feature type="domain" description="Peptidase S33 tripeptidyl aminopeptidase-like C-terminal" evidence="5">
    <location>
        <begin position="394"/>
        <end position="495"/>
    </location>
</feature>
<dbReference type="InterPro" id="IPR013595">
    <property type="entry name" value="Pept_S33_TAP-like_C"/>
</dbReference>
<dbReference type="Gene3D" id="3.40.50.1820">
    <property type="entry name" value="alpha/beta hydrolase"/>
    <property type="match status" value="1"/>
</dbReference>
<proteinExistence type="inferred from homology"/>
<evidence type="ECO:0000256" key="2">
    <source>
        <dbReference type="ARBA" id="ARBA00022801"/>
    </source>
</evidence>
<dbReference type="PANTHER" id="PTHR43248:SF25">
    <property type="entry name" value="AB HYDROLASE-1 DOMAIN-CONTAINING PROTEIN-RELATED"/>
    <property type="match status" value="1"/>
</dbReference>
<evidence type="ECO:0000256" key="3">
    <source>
        <dbReference type="SAM" id="SignalP"/>
    </source>
</evidence>
<evidence type="ECO:0000259" key="4">
    <source>
        <dbReference type="Pfam" id="PF00561"/>
    </source>
</evidence>
<evidence type="ECO:0000256" key="1">
    <source>
        <dbReference type="ARBA" id="ARBA00010088"/>
    </source>
</evidence>
<feature type="domain" description="AB hydrolase-1" evidence="4">
    <location>
        <begin position="78"/>
        <end position="239"/>
    </location>
</feature>
<dbReference type="Proteomes" id="UP001140560">
    <property type="component" value="Unassembled WGS sequence"/>
</dbReference>
<name>A0A9W8Y0X1_9PLEO</name>
<dbReference type="GO" id="GO:0016787">
    <property type="term" value="F:hydrolase activity"/>
    <property type="evidence" value="ECO:0007669"/>
    <property type="project" value="UniProtKB-KW"/>
</dbReference>
<dbReference type="OrthoDB" id="425534at2759"/>
<dbReference type="InterPro" id="IPR000073">
    <property type="entry name" value="AB_hydrolase_1"/>
</dbReference>
<dbReference type="EMBL" id="JAPEUY010000016">
    <property type="protein sequence ID" value="KAJ4365075.1"/>
    <property type="molecule type" value="Genomic_DNA"/>
</dbReference>
<reference evidence="6" key="1">
    <citation type="submission" date="2022-10" db="EMBL/GenBank/DDBJ databases">
        <title>Tapping the CABI collections for fungal endophytes: first genome assemblies for Collariella, Neodidymelliopsis, Ascochyta clinopodiicola, Didymella pomorum, Didymosphaeria variabile, Neocosmospora piperis and Neocucurbitaria cava.</title>
        <authorList>
            <person name="Hill R."/>
        </authorList>
    </citation>
    <scope>NUCLEOTIDE SEQUENCE</scope>
    <source>
        <strain evidence="6">IMI 356814</strain>
    </source>
</reference>
<comment type="similarity">
    <text evidence="1">Belongs to the peptidase S33 family.</text>
</comment>
<evidence type="ECO:0000313" key="7">
    <source>
        <dbReference type="Proteomes" id="UP001140560"/>
    </source>
</evidence>
<keyword evidence="2" id="KW-0378">Hydrolase</keyword>
<dbReference type="SUPFAM" id="SSF53474">
    <property type="entry name" value="alpha/beta-Hydrolases"/>
    <property type="match status" value="1"/>
</dbReference>
<dbReference type="InterPro" id="IPR029058">
    <property type="entry name" value="AB_hydrolase_fold"/>
</dbReference>
<evidence type="ECO:0000313" key="6">
    <source>
        <dbReference type="EMBL" id="KAJ4365075.1"/>
    </source>
</evidence>
<dbReference type="AlphaFoldDB" id="A0A9W8Y0X1"/>
<dbReference type="PANTHER" id="PTHR43248">
    <property type="entry name" value="2-SUCCINYL-6-HYDROXY-2,4-CYCLOHEXADIENE-1-CARBOXYLATE SYNTHASE"/>
    <property type="match status" value="1"/>
</dbReference>
<comment type="caution">
    <text evidence="6">The sequence shown here is derived from an EMBL/GenBank/DDBJ whole genome shotgun (WGS) entry which is preliminary data.</text>
</comment>
<feature type="chain" id="PRO_5040998948" evidence="3">
    <location>
        <begin position="20"/>
        <end position="525"/>
    </location>
</feature>
<organism evidence="6 7">
    <name type="scientific">Neocucurbitaria cava</name>
    <dbReference type="NCBI Taxonomy" id="798079"/>
    <lineage>
        <taxon>Eukaryota</taxon>
        <taxon>Fungi</taxon>
        <taxon>Dikarya</taxon>
        <taxon>Ascomycota</taxon>
        <taxon>Pezizomycotina</taxon>
        <taxon>Dothideomycetes</taxon>
        <taxon>Pleosporomycetidae</taxon>
        <taxon>Pleosporales</taxon>
        <taxon>Pleosporineae</taxon>
        <taxon>Cucurbitariaceae</taxon>
        <taxon>Neocucurbitaria</taxon>
    </lineage>
</organism>
<keyword evidence="7" id="KW-1185">Reference proteome</keyword>
<dbReference type="Pfam" id="PF00561">
    <property type="entry name" value="Abhydrolase_1"/>
    <property type="match status" value="1"/>
</dbReference>
<gene>
    <name evidence="6" type="ORF">N0V83_008692</name>
</gene>
<dbReference type="InterPro" id="IPR051601">
    <property type="entry name" value="Serine_prot/Carboxylest_S33"/>
</dbReference>
<keyword evidence="3" id="KW-0732">Signal</keyword>